<reference evidence="2" key="1">
    <citation type="journal article" date="2019" name="Int. J. Syst. Evol. Microbiol.">
        <title>The Global Catalogue of Microorganisms (GCM) 10K type strain sequencing project: providing services to taxonomists for standard genome sequencing and annotation.</title>
        <authorList>
            <consortium name="The Broad Institute Genomics Platform"/>
            <consortium name="The Broad Institute Genome Sequencing Center for Infectious Disease"/>
            <person name="Wu L."/>
            <person name="Ma J."/>
        </authorList>
    </citation>
    <scope>NUCLEOTIDE SEQUENCE [LARGE SCALE GENOMIC DNA]</scope>
    <source>
        <strain evidence="2">NBRC 102520</strain>
    </source>
</reference>
<organism evidence="1 2">
    <name type="scientific">Bradyrhizobium iriomotense</name>
    <dbReference type="NCBI Taxonomy" id="441950"/>
    <lineage>
        <taxon>Bacteria</taxon>
        <taxon>Pseudomonadati</taxon>
        <taxon>Pseudomonadota</taxon>
        <taxon>Alphaproteobacteria</taxon>
        <taxon>Hyphomicrobiales</taxon>
        <taxon>Nitrobacteraceae</taxon>
        <taxon>Bradyrhizobium</taxon>
    </lineage>
</organism>
<name>A0ABQ6B8H5_9BRAD</name>
<accession>A0ABQ6B8H5</accession>
<sequence>MAFLPDRDAFFRLGDTLSRRLRWNNAGTGASVEFLTRLIVMMAEHIANETAASLTVTDISPVVLKA</sequence>
<keyword evidence="2" id="KW-1185">Reference proteome</keyword>
<dbReference type="EMBL" id="BSOW01000030">
    <property type="protein sequence ID" value="GLR89970.1"/>
    <property type="molecule type" value="Genomic_DNA"/>
</dbReference>
<evidence type="ECO:0000313" key="2">
    <source>
        <dbReference type="Proteomes" id="UP001156905"/>
    </source>
</evidence>
<comment type="caution">
    <text evidence="1">The sequence shown here is derived from an EMBL/GenBank/DDBJ whole genome shotgun (WGS) entry which is preliminary data.</text>
</comment>
<gene>
    <name evidence="1" type="ORF">GCM10007857_66840</name>
</gene>
<evidence type="ECO:0000313" key="1">
    <source>
        <dbReference type="EMBL" id="GLR89970.1"/>
    </source>
</evidence>
<proteinExistence type="predicted"/>
<dbReference type="Proteomes" id="UP001156905">
    <property type="component" value="Unassembled WGS sequence"/>
</dbReference>
<protein>
    <submittedName>
        <fullName evidence="1">Uncharacterized protein</fullName>
    </submittedName>
</protein>